<dbReference type="PANTHER" id="PTHR33755">
    <property type="entry name" value="TOXIN PARE1-RELATED"/>
    <property type="match status" value="1"/>
</dbReference>
<dbReference type="InterPro" id="IPR035093">
    <property type="entry name" value="RelE/ParE_toxin_dom_sf"/>
</dbReference>
<evidence type="ECO:0000313" key="3">
    <source>
        <dbReference type="EMBL" id="MBK1697025.1"/>
    </source>
</evidence>
<proteinExistence type="inferred from homology"/>
<dbReference type="InterPro" id="IPR007712">
    <property type="entry name" value="RelE/ParE_toxin"/>
</dbReference>
<keyword evidence="2" id="KW-1277">Toxin-antitoxin system</keyword>
<gene>
    <name evidence="3" type="ORF">CKO21_07170</name>
</gene>
<evidence type="ECO:0000313" key="4">
    <source>
        <dbReference type="Proteomes" id="UP000778970"/>
    </source>
</evidence>
<dbReference type="Pfam" id="PF05016">
    <property type="entry name" value="ParE_toxin"/>
    <property type="match status" value="1"/>
</dbReference>
<dbReference type="EMBL" id="NRRE01000020">
    <property type="protein sequence ID" value="MBK1697025.1"/>
    <property type="molecule type" value="Genomic_DNA"/>
</dbReference>
<evidence type="ECO:0000256" key="1">
    <source>
        <dbReference type="ARBA" id="ARBA00006226"/>
    </source>
</evidence>
<evidence type="ECO:0000256" key="2">
    <source>
        <dbReference type="ARBA" id="ARBA00022649"/>
    </source>
</evidence>
<sequence>MRVIWSRKARRDLEAIQSFIGADNPEAADRVENAVVEITRRLASYPRLGHLQDGGFREIIEPRYRYIVRYDVFSDDATAGRVHILSIWHPKQTR</sequence>
<accession>A0A934QI71</accession>
<protein>
    <submittedName>
        <fullName evidence="3">Type II toxin-antitoxin system RelE/ParE family toxin</fullName>
    </submittedName>
</protein>
<comment type="caution">
    <text evidence="3">The sequence shown here is derived from an EMBL/GenBank/DDBJ whole genome shotgun (WGS) entry which is preliminary data.</text>
</comment>
<dbReference type="Gene3D" id="3.30.2310.20">
    <property type="entry name" value="RelE-like"/>
    <property type="match status" value="1"/>
</dbReference>
<dbReference type="AlphaFoldDB" id="A0A934QI71"/>
<dbReference type="RefSeq" id="WP_027287450.1">
    <property type="nucleotide sequence ID" value="NZ_NRRE01000020.1"/>
</dbReference>
<reference evidence="3" key="2">
    <citation type="journal article" date="2020" name="Microorganisms">
        <title>Osmotic Adaptation and Compatible Solute Biosynthesis of Phototrophic Bacteria as Revealed from Genome Analyses.</title>
        <authorList>
            <person name="Imhoff J.F."/>
            <person name="Rahn T."/>
            <person name="Kunzel S."/>
            <person name="Keller A."/>
            <person name="Neulinger S.C."/>
        </authorList>
    </citation>
    <scope>NUCLEOTIDE SEQUENCE</scope>
    <source>
        <strain evidence="3">DSM 9154</strain>
    </source>
</reference>
<organism evidence="3 4">
    <name type="scientific">Rhodovibrio salinarum</name>
    <dbReference type="NCBI Taxonomy" id="1087"/>
    <lineage>
        <taxon>Bacteria</taxon>
        <taxon>Pseudomonadati</taxon>
        <taxon>Pseudomonadota</taxon>
        <taxon>Alphaproteobacteria</taxon>
        <taxon>Rhodospirillales</taxon>
        <taxon>Rhodovibrionaceae</taxon>
        <taxon>Rhodovibrio</taxon>
    </lineage>
</organism>
<keyword evidence="4" id="KW-1185">Reference proteome</keyword>
<dbReference type="InterPro" id="IPR051803">
    <property type="entry name" value="TA_system_RelE-like_toxin"/>
</dbReference>
<comment type="similarity">
    <text evidence="1">Belongs to the RelE toxin family.</text>
</comment>
<name>A0A934QI71_9PROT</name>
<dbReference type="Proteomes" id="UP000778970">
    <property type="component" value="Unassembled WGS sequence"/>
</dbReference>
<reference evidence="3" key="1">
    <citation type="submission" date="2017-08" db="EMBL/GenBank/DDBJ databases">
        <authorList>
            <person name="Imhoff J.F."/>
            <person name="Rahn T."/>
            <person name="Kuenzel S."/>
            <person name="Neulinger S.C."/>
        </authorList>
    </citation>
    <scope>NUCLEOTIDE SEQUENCE</scope>
    <source>
        <strain evidence="3">DSM 9154</strain>
    </source>
</reference>